<gene>
    <name evidence="1" type="ORF">ABFZ84_03145</name>
</gene>
<keyword evidence="2" id="KW-1185">Reference proteome</keyword>
<evidence type="ECO:0000313" key="1">
    <source>
        <dbReference type="EMBL" id="MEX6632534.1"/>
    </source>
</evidence>
<dbReference type="Proteomes" id="UP001560685">
    <property type="component" value="Unassembled WGS sequence"/>
</dbReference>
<dbReference type="CDD" id="cd08916">
    <property type="entry name" value="TrHb3_P"/>
    <property type="match status" value="1"/>
</dbReference>
<sequence>MTNPTIASAAERRAEIQAKAATMGITDEYISLLVDSFYDRIRAEPEIGPVFDKAIGDEWGPHLAKMKDFWASVAFNAGRYNGRPVPAHARHKTIRPHHFSIWLGLFRQTLEETAPSPAVVTYFMERAERIAQSLQLALFGAPELNAALRQTKE</sequence>
<comment type="caution">
    <text evidence="1">The sequence shown here is derived from an EMBL/GenBank/DDBJ whole genome shotgun (WGS) entry which is preliminary data.</text>
</comment>
<name>A0ABV3Z3D0_9PROT</name>
<dbReference type="RefSeq" id="WP_369312457.1">
    <property type="nucleotide sequence ID" value="NZ_JBEHZE010000001.1"/>
</dbReference>
<organism evidence="1 2">
    <name type="scientific">Hyphococcus lacteus</name>
    <dbReference type="NCBI Taxonomy" id="3143536"/>
    <lineage>
        <taxon>Bacteria</taxon>
        <taxon>Pseudomonadati</taxon>
        <taxon>Pseudomonadota</taxon>
        <taxon>Alphaproteobacteria</taxon>
        <taxon>Parvularculales</taxon>
        <taxon>Parvularculaceae</taxon>
        <taxon>Hyphococcus</taxon>
    </lineage>
</organism>
<dbReference type="SUPFAM" id="SSF46458">
    <property type="entry name" value="Globin-like"/>
    <property type="match status" value="1"/>
</dbReference>
<evidence type="ECO:0000313" key="2">
    <source>
        <dbReference type="Proteomes" id="UP001560685"/>
    </source>
</evidence>
<protein>
    <submittedName>
        <fullName evidence="1">Group III truncated hemoglobin</fullName>
    </submittedName>
</protein>
<reference evidence="1 2" key="1">
    <citation type="submission" date="2024-05" db="EMBL/GenBank/DDBJ databases">
        <title>Three bacterial strains, DH-69, EH-24, and ECK-19 isolated from coastal sediments.</title>
        <authorList>
            <person name="Ye Y.-Q."/>
            <person name="Du Z.-J."/>
        </authorList>
    </citation>
    <scope>NUCLEOTIDE SEQUENCE [LARGE SCALE GENOMIC DNA]</scope>
    <source>
        <strain evidence="1 2">ECK-19</strain>
    </source>
</reference>
<accession>A0ABV3Z3D0</accession>
<proteinExistence type="predicted"/>
<dbReference type="Gene3D" id="1.10.490.10">
    <property type="entry name" value="Globins"/>
    <property type="match status" value="1"/>
</dbReference>
<dbReference type="InterPro" id="IPR009050">
    <property type="entry name" value="Globin-like_sf"/>
</dbReference>
<dbReference type="EMBL" id="JBEHZE010000001">
    <property type="protein sequence ID" value="MEX6632534.1"/>
    <property type="molecule type" value="Genomic_DNA"/>
</dbReference>
<dbReference type="InterPro" id="IPR012292">
    <property type="entry name" value="Globin/Proto"/>
</dbReference>